<dbReference type="InterPro" id="IPR011990">
    <property type="entry name" value="TPR-like_helical_dom_sf"/>
</dbReference>
<keyword evidence="1" id="KW-0677">Repeat</keyword>
<gene>
    <name evidence="3" type="ORF">CCAM_LOCUS42198</name>
</gene>
<organism evidence="3 4">
    <name type="scientific">Cuscuta campestris</name>
    <dbReference type="NCBI Taxonomy" id="132261"/>
    <lineage>
        <taxon>Eukaryota</taxon>
        <taxon>Viridiplantae</taxon>
        <taxon>Streptophyta</taxon>
        <taxon>Embryophyta</taxon>
        <taxon>Tracheophyta</taxon>
        <taxon>Spermatophyta</taxon>
        <taxon>Magnoliopsida</taxon>
        <taxon>eudicotyledons</taxon>
        <taxon>Gunneridae</taxon>
        <taxon>Pentapetalae</taxon>
        <taxon>asterids</taxon>
        <taxon>lamiids</taxon>
        <taxon>Solanales</taxon>
        <taxon>Convolvulaceae</taxon>
        <taxon>Cuscuteae</taxon>
        <taxon>Cuscuta</taxon>
        <taxon>Cuscuta subgen. Grammica</taxon>
        <taxon>Cuscuta sect. Cleistogrammica</taxon>
    </lineage>
</organism>
<dbReference type="AlphaFoldDB" id="A0A484NGJ8"/>
<evidence type="ECO:0000256" key="1">
    <source>
        <dbReference type="ARBA" id="ARBA00022737"/>
    </source>
</evidence>
<dbReference type="InterPro" id="IPR002885">
    <property type="entry name" value="PPR_rpt"/>
</dbReference>
<keyword evidence="4" id="KW-1185">Reference proteome</keyword>
<evidence type="ECO:0000256" key="2">
    <source>
        <dbReference type="PROSITE-ProRule" id="PRU00708"/>
    </source>
</evidence>
<dbReference type="OrthoDB" id="2019753at2759"/>
<dbReference type="PANTHER" id="PTHR47880:SF1">
    <property type="entry name" value="OS05G0353300 PROTEIN"/>
    <property type="match status" value="1"/>
</dbReference>
<dbReference type="Gene3D" id="1.25.40.10">
    <property type="entry name" value="Tetratricopeptide repeat domain"/>
    <property type="match status" value="1"/>
</dbReference>
<accession>A0A484NGJ8</accession>
<protein>
    <recommendedName>
        <fullName evidence="5">Pentacotripeptide-repeat region of PRORP domain-containing protein</fullName>
    </recommendedName>
</protein>
<name>A0A484NGJ8_9ASTE</name>
<dbReference type="PANTHER" id="PTHR47880">
    <property type="entry name" value="OS05G0353300 PROTEIN"/>
    <property type="match status" value="1"/>
</dbReference>
<proteinExistence type="predicted"/>
<dbReference type="Proteomes" id="UP000595140">
    <property type="component" value="Unassembled WGS sequence"/>
</dbReference>
<sequence>MVAISEIGPLPFIRFTQPCSLRLASTFTHSRKWLNLRIHSRFKSSATGSGQNPNFAAHEKGVFREFRVFNSTELDRSVTSDEPDDEGEMRQGVFEAIEELERMTREPSQVLEEMHQKLSARDLQFVLVYFSQEGRDSWCALEVFDWLRKENRVDKETMKLMVSIMYGWVKKLIDSKSEVSDVVDLLVDMDCVGLKPGFSMMKMVKLSARDLQFVLVYFSQEGRDSWCALEVFDWLRKENRVDKETMKLMVSIMYGWVKKLIDSKSEVSDVVDLLVDMDCVGLKPGFSMMKMVVSLYWEAGEKERAIGFVKEVLRRQISYSVGDTEGHKGCPVGFLAYKMMEEGNYRDAVKLVINIRGCGLKPDAYSYLIAMSAVLKELKEFGKALQKLKSFTRSGLVVEIENFTSTLKYQTDLLADGVRLSDWAFQEGDPSLYGTIHERLLTMYICSRQGVEAEKHIWQIKLEGKEVNRDLYDIVLAICASQNESGPIGRLLTIMDTSTSLQKKKSLSWLIRGYIKGGNSEKAAETVMKMLDLGLTPAFLDRVVVLQGLQRRIRQPGGMHTYLKLCKRLSDAELVDPCIVYLYIKKHKLWIMTVI</sequence>
<evidence type="ECO:0000313" key="3">
    <source>
        <dbReference type="EMBL" id="VFR00423.1"/>
    </source>
</evidence>
<dbReference type="PROSITE" id="PS51375">
    <property type="entry name" value="PPR"/>
    <property type="match status" value="1"/>
</dbReference>
<evidence type="ECO:0000313" key="4">
    <source>
        <dbReference type="Proteomes" id="UP000595140"/>
    </source>
</evidence>
<feature type="repeat" description="PPR" evidence="2">
    <location>
        <begin position="503"/>
        <end position="537"/>
    </location>
</feature>
<reference evidence="3 4" key="1">
    <citation type="submission" date="2018-04" db="EMBL/GenBank/DDBJ databases">
        <authorList>
            <person name="Vogel A."/>
        </authorList>
    </citation>
    <scope>NUCLEOTIDE SEQUENCE [LARGE SCALE GENOMIC DNA]</scope>
</reference>
<dbReference type="EMBL" id="OOIL02006696">
    <property type="protein sequence ID" value="VFR00423.1"/>
    <property type="molecule type" value="Genomic_DNA"/>
</dbReference>
<evidence type="ECO:0008006" key="5">
    <source>
        <dbReference type="Google" id="ProtNLM"/>
    </source>
</evidence>